<dbReference type="InterPro" id="IPR045060">
    <property type="entry name" value="Phe-tRNA-ligase_IIc_bsu"/>
</dbReference>
<dbReference type="AlphaFoldDB" id="A0A845Q9P9"/>
<dbReference type="InterPro" id="IPR041616">
    <property type="entry name" value="PheRS_beta_core"/>
</dbReference>
<evidence type="ECO:0000256" key="6">
    <source>
        <dbReference type="ARBA" id="ARBA00022598"/>
    </source>
</evidence>
<dbReference type="Gene3D" id="3.30.56.10">
    <property type="match status" value="2"/>
</dbReference>
<evidence type="ECO:0000313" key="21">
    <source>
        <dbReference type="Proteomes" id="UP000470384"/>
    </source>
</evidence>
<keyword evidence="11 16" id="KW-0694">RNA-binding</keyword>
<keyword evidence="8 15" id="KW-0547">Nucleotide-binding</keyword>
<reference evidence="20 21" key="1">
    <citation type="journal article" date="2016" name="Int. J. Syst. Evol. Microbiol.">
        <title>Pyruvatibacter mobilis gen. nov., sp. nov., a marine bacterium from the culture broth of Picochlorum sp. 122.</title>
        <authorList>
            <person name="Wang G."/>
            <person name="Tang M."/>
            <person name="Wu H."/>
            <person name="Dai S."/>
            <person name="Li T."/>
            <person name="Chen C."/>
            <person name="He H."/>
            <person name="Fan J."/>
            <person name="Xiang W."/>
            <person name="Li X."/>
        </authorList>
    </citation>
    <scope>NUCLEOTIDE SEQUENCE [LARGE SCALE GENOMIC DNA]</scope>
    <source>
        <strain evidence="20 21">GYP-11</strain>
    </source>
</reference>
<dbReference type="PROSITE" id="PS50886">
    <property type="entry name" value="TRBD"/>
    <property type="match status" value="1"/>
</dbReference>
<keyword evidence="13 15" id="KW-0030">Aminoacyl-tRNA synthetase</keyword>
<evidence type="ECO:0000256" key="2">
    <source>
        <dbReference type="ARBA" id="ARBA00008653"/>
    </source>
</evidence>
<dbReference type="Gene3D" id="2.40.50.140">
    <property type="entry name" value="Nucleic acid-binding proteins"/>
    <property type="match status" value="1"/>
</dbReference>
<dbReference type="GO" id="GO:0004826">
    <property type="term" value="F:phenylalanine-tRNA ligase activity"/>
    <property type="evidence" value="ECO:0007669"/>
    <property type="project" value="UniProtKB-UniRule"/>
</dbReference>
<dbReference type="OrthoDB" id="9805455at2"/>
<keyword evidence="9 15" id="KW-0067">ATP-binding</keyword>
<dbReference type="EMBL" id="WXYQ01000004">
    <property type="protein sequence ID" value="NBG94920.1"/>
    <property type="molecule type" value="Genomic_DNA"/>
</dbReference>
<accession>A0A845Q9P9</accession>
<feature type="binding site" evidence="15">
    <location>
        <position position="462"/>
    </location>
    <ligand>
        <name>Mg(2+)</name>
        <dbReference type="ChEBI" id="CHEBI:18420"/>
        <note>shared with alpha subunit</note>
    </ligand>
</feature>
<comment type="caution">
    <text evidence="20">The sequence shown here is derived from an EMBL/GenBank/DDBJ whole genome shotgun (WGS) entry which is preliminary data.</text>
</comment>
<dbReference type="RefSeq" id="WP_160586972.1">
    <property type="nucleotide sequence ID" value="NZ_BMHN01000001.1"/>
</dbReference>
<keyword evidence="21" id="KW-1185">Reference proteome</keyword>
<evidence type="ECO:0000256" key="3">
    <source>
        <dbReference type="ARBA" id="ARBA00011209"/>
    </source>
</evidence>
<evidence type="ECO:0000256" key="8">
    <source>
        <dbReference type="ARBA" id="ARBA00022741"/>
    </source>
</evidence>
<evidence type="ECO:0000313" key="20">
    <source>
        <dbReference type="EMBL" id="NBG94920.1"/>
    </source>
</evidence>
<dbReference type="Pfam" id="PF03483">
    <property type="entry name" value="B3_4"/>
    <property type="match status" value="1"/>
</dbReference>
<gene>
    <name evidence="15" type="primary">pheT</name>
    <name evidence="20" type="ORF">GTQ45_04155</name>
</gene>
<feature type="binding site" evidence="15">
    <location>
        <position position="459"/>
    </location>
    <ligand>
        <name>Mg(2+)</name>
        <dbReference type="ChEBI" id="CHEBI:18420"/>
        <note>shared with alpha subunit</note>
    </ligand>
</feature>
<evidence type="ECO:0000256" key="4">
    <source>
        <dbReference type="ARBA" id="ARBA00022490"/>
    </source>
</evidence>
<comment type="similarity">
    <text evidence="2 15">Belongs to the phenylalanyl-tRNA synthetase beta subunit family. Type 1 subfamily.</text>
</comment>
<keyword evidence="5 16" id="KW-0820">tRNA-binding</keyword>
<dbReference type="PANTHER" id="PTHR10947:SF0">
    <property type="entry name" value="PHENYLALANINE--TRNA LIGASE BETA SUBUNIT"/>
    <property type="match status" value="1"/>
</dbReference>
<dbReference type="SUPFAM" id="SSF46955">
    <property type="entry name" value="Putative DNA-binding domain"/>
    <property type="match status" value="1"/>
</dbReference>
<dbReference type="Gene3D" id="3.30.930.10">
    <property type="entry name" value="Bira Bifunctional Protein, Domain 2"/>
    <property type="match status" value="1"/>
</dbReference>
<proteinExistence type="inferred from homology"/>
<comment type="subunit">
    <text evidence="3 15">Tetramer of two alpha and two beta subunits.</text>
</comment>
<dbReference type="InterPro" id="IPR033714">
    <property type="entry name" value="tRNA_bind_bactPheRS"/>
</dbReference>
<evidence type="ECO:0000259" key="17">
    <source>
        <dbReference type="PROSITE" id="PS50886"/>
    </source>
</evidence>
<dbReference type="CDD" id="cd02796">
    <property type="entry name" value="tRNA_bind_bactPheRS"/>
    <property type="match status" value="1"/>
</dbReference>
<dbReference type="GO" id="GO:0006432">
    <property type="term" value="P:phenylalanyl-tRNA aminoacylation"/>
    <property type="evidence" value="ECO:0007669"/>
    <property type="project" value="UniProtKB-UniRule"/>
</dbReference>
<evidence type="ECO:0000256" key="13">
    <source>
        <dbReference type="ARBA" id="ARBA00023146"/>
    </source>
</evidence>
<dbReference type="CDD" id="cd00769">
    <property type="entry name" value="PheRS_beta_core"/>
    <property type="match status" value="1"/>
</dbReference>
<dbReference type="Pfam" id="PF03484">
    <property type="entry name" value="B5"/>
    <property type="match status" value="1"/>
</dbReference>
<dbReference type="Gene3D" id="3.50.40.10">
    <property type="entry name" value="Phenylalanyl-trna Synthetase, Chain B, domain 3"/>
    <property type="match status" value="1"/>
</dbReference>
<dbReference type="SUPFAM" id="SSF54991">
    <property type="entry name" value="Anticodon-binding domain of PheRS"/>
    <property type="match status" value="1"/>
</dbReference>
<dbReference type="Pfam" id="PF17759">
    <property type="entry name" value="tRNA_synthFbeta"/>
    <property type="match status" value="1"/>
</dbReference>
<feature type="domain" description="B5" evidence="19">
    <location>
        <begin position="400"/>
        <end position="475"/>
    </location>
</feature>
<organism evidence="20 21">
    <name type="scientific">Pyruvatibacter mobilis</name>
    <dbReference type="NCBI Taxonomy" id="1712261"/>
    <lineage>
        <taxon>Bacteria</taxon>
        <taxon>Pseudomonadati</taxon>
        <taxon>Pseudomonadota</taxon>
        <taxon>Alphaproteobacteria</taxon>
        <taxon>Hyphomicrobiales</taxon>
        <taxon>Parvibaculaceae</taxon>
        <taxon>Pyruvatibacter</taxon>
    </lineage>
</organism>
<dbReference type="InterPro" id="IPR045864">
    <property type="entry name" value="aa-tRNA-synth_II/BPL/LPL"/>
</dbReference>
<dbReference type="NCBIfam" id="TIGR00472">
    <property type="entry name" value="pheT_bact"/>
    <property type="match status" value="1"/>
</dbReference>
<dbReference type="InterPro" id="IPR005147">
    <property type="entry name" value="tRNA_synthase_B5-dom"/>
</dbReference>
<dbReference type="InterPro" id="IPR005121">
    <property type="entry name" value="Fdx_antiC-bd"/>
</dbReference>
<dbReference type="Gene3D" id="3.30.70.380">
    <property type="entry name" value="Ferrodoxin-fold anticodon-binding domain"/>
    <property type="match status" value="1"/>
</dbReference>
<dbReference type="GO" id="GO:0009328">
    <property type="term" value="C:phenylalanine-tRNA ligase complex"/>
    <property type="evidence" value="ECO:0007669"/>
    <property type="project" value="TreeGrafter"/>
</dbReference>
<dbReference type="Pfam" id="PF03147">
    <property type="entry name" value="FDX-ACB"/>
    <property type="match status" value="1"/>
</dbReference>
<evidence type="ECO:0000256" key="5">
    <source>
        <dbReference type="ARBA" id="ARBA00022555"/>
    </source>
</evidence>
<sequence>MKFSLSWLKDHLETTASLDEISDALTMLGLEVEEIHDPAKALAAFSVARIVAAEQHPNANKLKLCKVATASGEMQVVCGAPNAREGLVGIFAPEGAYVPGIDMTLKPTEIRGVQSNGMMCSERELELSDEHNGIIDLEGDFEVGTPAADALGVNDPVIEIAITPNRPDCTGVRGIARDLAAMGIGTLKPETIAPVAGTFDSPIGVDLKFDGAPACQLFLGRMIKGVKNGPSPDWLQKKLRAIGLRPINALVDITNYMSFDRARPLHVFDADKLTGTVHARMGKPGEKFLALDGKEYEADDSMCVIADDSGMLGLGGVMGGEATGCTEETTNVFVECALFDPITIATAGRKTGITSDARFRFERGVDPEFAHDGMEMATRLILDMCGGEPSNVGSAGDVPDWKREIAFDTARVRKLTGLELEDDRIFAILDALGFDSDRATSPATVTPPSWRPDVHGSADLVEEAVRVHGINEVAPTPLPRLNAVAQPILTPMQGRVRQARRALASRGLLEAVTWAFCSKQQAELFGGGAKALELANPISSELSDMRPSILATLAAAAQRNIDRGQRDVALFEVGAQYANETPEGQATCASGLRAGAVSRHWQGAGQPDVFTAKADALAALAAAGAAADNAQVQAGAANWYHPGRSGLLTLGPKVILAQFGELHPRVVEAMGLSGRVAAFEVYLDAIPAPRKKATRSKPPLDAIDLMPVRRDFAFVVTSGIAADKLLRAARSADKKLITDARVFDIYEGTGIEPGSKSVGIEVTLQPRSQTLTDKEIDAVSEKVVAAVVKATGGELRG</sequence>
<keyword evidence="4 15" id="KW-0963">Cytoplasm</keyword>
<dbReference type="SUPFAM" id="SSF55681">
    <property type="entry name" value="Class II aaRS and biotin synthetases"/>
    <property type="match status" value="1"/>
</dbReference>
<dbReference type="InterPro" id="IPR005146">
    <property type="entry name" value="B3/B4_tRNA-bd"/>
</dbReference>
<evidence type="ECO:0000256" key="12">
    <source>
        <dbReference type="ARBA" id="ARBA00022917"/>
    </source>
</evidence>
<dbReference type="NCBIfam" id="NF045760">
    <property type="entry name" value="YtpR"/>
    <property type="match status" value="1"/>
</dbReference>
<comment type="cofactor">
    <cofactor evidence="15">
        <name>Mg(2+)</name>
        <dbReference type="ChEBI" id="CHEBI:18420"/>
    </cofactor>
    <text evidence="15">Binds 2 magnesium ions per tetramer.</text>
</comment>
<keyword evidence="10 15" id="KW-0460">Magnesium</keyword>
<dbReference type="InterPro" id="IPR004532">
    <property type="entry name" value="Phe-tRNA-ligase_IIc_bsu_bact"/>
</dbReference>
<name>A0A845Q9P9_9HYPH</name>
<evidence type="ECO:0000256" key="1">
    <source>
        <dbReference type="ARBA" id="ARBA00004496"/>
    </source>
</evidence>
<evidence type="ECO:0000256" key="11">
    <source>
        <dbReference type="ARBA" id="ARBA00022884"/>
    </source>
</evidence>
<dbReference type="InterPro" id="IPR020825">
    <property type="entry name" value="Phe-tRNA_synthase-like_B3/B4"/>
</dbReference>
<dbReference type="EC" id="6.1.1.20" evidence="15"/>
<dbReference type="SUPFAM" id="SSF56037">
    <property type="entry name" value="PheT/TilS domain"/>
    <property type="match status" value="1"/>
</dbReference>
<dbReference type="InterPro" id="IPR009061">
    <property type="entry name" value="DNA-bd_dom_put_sf"/>
</dbReference>
<dbReference type="Proteomes" id="UP000470384">
    <property type="component" value="Unassembled WGS sequence"/>
</dbReference>
<evidence type="ECO:0000256" key="7">
    <source>
        <dbReference type="ARBA" id="ARBA00022723"/>
    </source>
</evidence>
<evidence type="ECO:0000256" key="14">
    <source>
        <dbReference type="ARBA" id="ARBA00049255"/>
    </source>
</evidence>
<dbReference type="GO" id="GO:0005524">
    <property type="term" value="F:ATP binding"/>
    <property type="evidence" value="ECO:0007669"/>
    <property type="project" value="UniProtKB-UniRule"/>
</dbReference>
<keyword evidence="6 15" id="KW-0436">Ligase</keyword>
<dbReference type="InterPro" id="IPR012340">
    <property type="entry name" value="NA-bd_OB-fold"/>
</dbReference>
<evidence type="ECO:0000256" key="15">
    <source>
        <dbReference type="HAMAP-Rule" id="MF_00283"/>
    </source>
</evidence>
<feature type="domain" description="TRNA-binding" evidence="17">
    <location>
        <begin position="39"/>
        <end position="148"/>
    </location>
</feature>
<evidence type="ECO:0000259" key="19">
    <source>
        <dbReference type="PROSITE" id="PS51483"/>
    </source>
</evidence>
<keyword evidence="12 15" id="KW-0648">Protein biosynthesis</keyword>
<dbReference type="GO" id="GO:0000049">
    <property type="term" value="F:tRNA binding"/>
    <property type="evidence" value="ECO:0007669"/>
    <property type="project" value="UniProtKB-UniRule"/>
</dbReference>
<dbReference type="Pfam" id="PF01588">
    <property type="entry name" value="tRNA_bind"/>
    <property type="match status" value="1"/>
</dbReference>
<feature type="binding site" evidence="15">
    <location>
        <position position="453"/>
    </location>
    <ligand>
        <name>Mg(2+)</name>
        <dbReference type="ChEBI" id="CHEBI:18420"/>
        <note>shared with alpha subunit</note>
    </ligand>
</feature>
<dbReference type="SUPFAM" id="SSF50249">
    <property type="entry name" value="Nucleic acid-binding proteins"/>
    <property type="match status" value="1"/>
</dbReference>
<dbReference type="SMART" id="SM00896">
    <property type="entry name" value="FDX-ACB"/>
    <property type="match status" value="1"/>
</dbReference>
<dbReference type="PROSITE" id="PS51483">
    <property type="entry name" value="B5"/>
    <property type="match status" value="1"/>
</dbReference>
<dbReference type="SMART" id="SM00873">
    <property type="entry name" value="B3_4"/>
    <property type="match status" value="1"/>
</dbReference>
<comment type="catalytic activity">
    <reaction evidence="14 15">
        <text>tRNA(Phe) + L-phenylalanine + ATP = L-phenylalanyl-tRNA(Phe) + AMP + diphosphate + H(+)</text>
        <dbReference type="Rhea" id="RHEA:19413"/>
        <dbReference type="Rhea" id="RHEA-COMP:9668"/>
        <dbReference type="Rhea" id="RHEA-COMP:9699"/>
        <dbReference type="ChEBI" id="CHEBI:15378"/>
        <dbReference type="ChEBI" id="CHEBI:30616"/>
        <dbReference type="ChEBI" id="CHEBI:33019"/>
        <dbReference type="ChEBI" id="CHEBI:58095"/>
        <dbReference type="ChEBI" id="CHEBI:78442"/>
        <dbReference type="ChEBI" id="CHEBI:78531"/>
        <dbReference type="ChEBI" id="CHEBI:456215"/>
        <dbReference type="EC" id="6.1.1.20"/>
    </reaction>
</comment>
<dbReference type="PROSITE" id="PS51447">
    <property type="entry name" value="FDX_ACB"/>
    <property type="match status" value="1"/>
</dbReference>
<dbReference type="GeneID" id="300655831"/>
<feature type="domain" description="FDX-ACB" evidence="18">
    <location>
        <begin position="703"/>
        <end position="796"/>
    </location>
</feature>
<evidence type="ECO:0000256" key="16">
    <source>
        <dbReference type="PROSITE-ProRule" id="PRU00209"/>
    </source>
</evidence>
<protein>
    <recommendedName>
        <fullName evidence="15">Phenylalanine--tRNA ligase beta subunit</fullName>
        <ecNumber evidence="15">6.1.1.20</ecNumber>
    </recommendedName>
    <alternativeName>
        <fullName evidence="15">Phenylalanyl-tRNA synthetase beta subunit</fullName>
        <shortName evidence="15">PheRS</shortName>
    </alternativeName>
</protein>
<feature type="binding site" evidence="15">
    <location>
        <position position="463"/>
    </location>
    <ligand>
        <name>Mg(2+)</name>
        <dbReference type="ChEBI" id="CHEBI:18420"/>
        <note>shared with alpha subunit</note>
    </ligand>
</feature>
<dbReference type="SMART" id="SM00874">
    <property type="entry name" value="B5"/>
    <property type="match status" value="1"/>
</dbReference>
<dbReference type="PANTHER" id="PTHR10947">
    <property type="entry name" value="PHENYLALANYL-TRNA SYNTHETASE BETA CHAIN AND LEUCINE-RICH REPEAT-CONTAINING PROTEIN 47"/>
    <property type="match status" value="1"/>
</dbReference>
<dbReference type="InterPro" id="IPR002547">
    <property type="entry name" value="tRNA-bd_dom"/>
</dbReference>
<evidence type="ECO:0000259" key="18">
    <source>
        <dbReference type="PROSITE" id="PS51447"/>
    </source>
</evidence>
<evidence type="ECO:0000256" key="10">
    <source>
        <dbReference type="ARBA" id="ARBA00022842"/>
    </source>
</evidence>
<dbReference type="GO" id="GO:0000287">
    <property type="term" value="F:magnesium ion binding"/>
    <property type="evidence" value="ECO:0007669"/>
    <property type="project" value="UniProtKB-UniRule"/>
</dbReference>
<evidence type="ECO:0000256" key="9">
    <source>
        <dbReference type="ARBA" id="ARBA00022840"/>
    </source>
</evidence>
<dbReference type="InterPro" id="IPR036690">
    <property type="entry name" value="Fdx_antiC-bd_sf"/>
</dbReference>
<keyword evidence="7 15" id="KW-0479">Metal-binding</keyword>
<comment type="subcellular location">
    <subcellularLocation>
        <location evidence="1 15">Cytoplasm</location>
    </subcellularLocation>
</comment>
<dbReference type="HAMAP" id="MF_00283">
    <property type="entry name" value="Phe_tRNA_synth_beta1"/>
    <property type="match status" value="1"/>
</dbReference>